<dbReference type="GO" id="GO:0005525">
    <property type="term" value="F:GTP binding"/>
    <property type="evidence" value="ECO:0007669"/>
    <property type="project" value="InterPro"/>
</dbReference>
<feature type="non-terminal residue" evidence="3">
    <location>
        <position position="1"/>
    </location>
</feature>
<evidence type="ECO:0000259" key="2">
    <source>
        <dbReference type="PROSITE" id="PS51710"/>
    </source>
</evidence>
<proteinExistence type="predicted"/>
<sequence>QQVKTKMNDAVEKFPSIDRLHPFYLELSEILIGNDKLKQSLGAVHNCRPPIDDITDKHIQALKLAQDHRQMKKTRRAAKGRISSILRATAKNLDFIIEAKKTLSRLPGIAPNIPSIVCAGFPNVGKSTLVRKVSTAEPEIAYYPFTTRRVIIGHLRVGNQSVQIVDTPDWSSIK</sequence>
<dbReference type="InterPro" id="IPR027417">
    <property type="entry name" value="P-loop_NTPase"/>
</dbReference>
<dbReference type="InterPro" id="IPR031167">
    <property type="entry name" value="G_OBG"/>
</dbReference>
<dbReference type="InterPro" id="IPR006073">
    <property type="entry name" value="GTP-bd"/>
</dbReference>
<comment type="caution">
    <text evidence="3">The sequence shown here is derived from an EMBL/GenBank/DDBJ whole genome shotgun (WGS) entry which is preliminary data.</text>
</comment>
<name>X1AT34_9ZZZZ</name>
<protein>
    <recommendedName>
        <fullName evidence="2">OBG-type G domain-containing protein</fullName>
    </recommendedName>
</protein>
<dbReference type="Gene3D" id="3.40.50.300">
    <property type="entry name" value="P-loop containing nucleotide triphosphate hydrolases"/>
    <property type="match status" value="1"/>
</dbReference>
<organism evidence="3">
    <name type="scientific">marine sediment metagenome</name>
    <dbReference type="NCBI Taxonomy" id="412755"/>
    <lineage>
        <taxon>unclassified sequences</taxon>
        <taxon>metagenomes</taxon>
        <taxon>ecological metagenomes</taxon>
    </lineage>
</organism>
<dbReference type="Gene3D" id="1.20.120.1190">
    <property type="match status" value="1"/>
</dbReference>
<accession>X1AT34</accession>
<feature type="domain" description="OBG-type G" evidence="2">
    <location>
        <begin position="114"/>
        <end position="174"/>
    </location>
</feature>
<keyword evidence="1" id="KW-0547">Nucleotide-binding</keyword>
<evidence type="ECO:0000313" key="3">
    <source>
        <dbReference type="EMBL" id="GAG86054.1"/>
    </source>
</evidence>
<dbReference type="AlphaFoldDB" id="X1AT34"/>
<dbReference type="PANTHER" id="PTHR45759">
    <property type="entry name" value="NUCLEOLAR GTP-BINDING PROTEIN 1"/>
    <property type="match status" value="1"/>
</dbReference>
<evidence type="ECO:0000256" key="1">
    <source>
        <dbReference type="ARBA" id="ARBA00022741"/>
    </source>
</evidence>
<dbReference type="InterPro" id="IPR041623">
    <property type="entry name" value="NOG1_N"/>
</dbReference>
<gene>
    <name evidence="3" type="ORF">S01H4_36363</name>
</gene>
<dbReference type="EMBL" id="BART01019427">
    <property type="protein sequence ID" value="GAG86054.1"/>
    <property type="molecule type" value="Genomic_DNA"/>
</dbReference>
<dbReference type="PRINTS" id="PR00326">
    <property type="entry name" value="GTP1OBG"/>
</dbReference>
<dbReference type="SUPFAM" id="SSF52540">
    <property type="entry name" value="P-loop containing nucleoside triphosphate hydrolases"/>
    <property type="match status" value="1"/>
</dbReference>
<reference evidence="3" key="1">
    <citation type="journal article" date="2014" name="Front. Microbiol.">
        <title>High frequency of phylogenetically diverse reductive dehalogenase-homologous genes in deep subseafloor sedimentary metagenomes.</title>
        <authorList>
            <person name="Kawai M."/>
            <person name="Futagami T."/>
            <person name="Toyoda A."/>
            <person name="Takaki Y."/>
            <person name="Nishi S."/>
            <person name="Hori S."/>
            <person name="Arai W."/>
            <person name="Tsubouchi T."/>
            <person name="Morono Y."/>
            <person name="Uchiyama I."/>
            <person name="Ito T."/>
            <person name="Fujiyama A."/>
            <person name="Inagaki F."/>
            <person name="Takami H."/>
        </authorList>
    </citation>
    <scope>NUCLEOTIDE SEQUENCE</scope>
    <source>
        <strain evidence="3">Expedition CK06-06</strain>
    </source>
</reference>
<dbReference type="Pfam" id="PF01926">
    <property type="entry name" value="MMR_HSR1"/>
    <property type="match status" value="1"/>
</dbReference>
<dbReference type="PROSITE" id="PS51710">
    <property type="entry name" value="G_OBG"/>
    <property type="match status" value="1"/>
</dbReference>
<dbReference type="Pfam" id="PF17835">
    <property type="entry name" value="NOG1_N"/>
    <property type="match status" value="1"/>
</dbReference>